<reference evidence="2 3" key="1">
    <citation type="journal article" date="2018" name="IMA Fungus">
        <title>IMA Genome-F 10: Nine draft genome sequences of Claviceps purpurea s.lat., including C. arundinis, C. humidiphila, and C. cf. spartinae, pseudomolecules for the pitch canker pathogen Fusarium circinatum, draft genome of Davidsoniella eucalypti, Grosmannia galeiformis, Quambalaria eucalypti, and Teratosphaeria destructans.</title>
        <authorList>
            <person name="Wingfield B.D."/>
            <person name="Liu M."/>
            <person name="Nguyen H.D."/>
            <person name="Lane F.A."/>
            <person name="Morgan S.W."/>
            <person name="De Vos L."/>
            <person name="Wilken P.M."/>
            <person name="Duong T.A."/>
            <person name="Aylward J."/>
            <person name="Coetzee M.P."/>
            <person name="Dadej K."/>
            <person name="De Beer Z.W."/>
            <person name="Findlay W."/>
            <person name="Havenga M."/>
            <person name="Kolarik M."/>
            <person name="Menzies J.G."/>
            <person name="Naidoo K."/>
            <person name="Pochopski O."/>
            <person name="Shoukouhi P."/>
            <person name="Santana Q.C."/>
            <person name="Seifert K.A."/>
            <person name="Soal N."/>
            <person name="Steenkamp E.T."/>
            <person name="Tatham C.T."/>
            <person name="van der Nest M.A."/>
            <person name="Wingfield M.J."/>
        </authorList>
    </citation>
    <scope>NUCLEOTIDE SEQUENCE [LARGE SCALE GENOMIC DNA]</scope>
    <source>
        <strain evidence="2">CMW44962</strain>
    </source>
</reference>
<protein>
    <recommendedName>
        <fullName evidence="1">F-box domain-containing protein</fullName>
    </recommendedName>
</protein>
<dbReference type="InterPro" id="IPR001810">
    <property type="entry name" value="F-box_dom"/>
</dbReference>
<comment type="caution">
    <text evidence="2">The sequence shown here is derived from an EMBL/GenBank/DDBJ whole genome shotgun (WGS) entry which is preliminary data.</text>
</comment>
<name>A0A9W7SYS2_9PEZI</name>
<dbReference type="PROSITE" id="PS50181">
    <property type="entry name" value="FBOX"/>
    <property type="match status" value="1"/>
</dbReference>
<evidence type="ECO:0000313" key="3">
    <source>
        <dbReference type="Proteomes" id="UP001138500"/>
    </source>
</evidence>
<dbReference type="OrthoDB" id="3903686at2759"/>
<accession>A0A9W7SYS2</accession>
<proteinExistence type="predicted"/>
<dbReference type="EMBL" id="RIBY02000491">
    <property type="protein sequence ID" value="KAH9841322.1"/>
    <property type="molecule type" value="Genomic_DNA"/>
</dbReference>
<evidence type="ECO:0000313" key="2">
    <source>
        <dbReference type="EMBL" id="KAH9841322.1"/>
    </source>
</evidence>
<reference evidence="2 3" key="2">
    <citation type="journal article" date="2021" name="Curr. Genet.">
        <title>Genetic response to nitrogen starvation in the aggressive Eucalyptus foliar pathogen Teratosphaeria destructans.</title>
        <authorList>
            <person name="Havenga M."/>
            <person name="Wingfield B.D."/>
            <person name="Wingfield M.J."/>
            <person name="Dreyer L.L."/>
            <person name="Roets F."/>
            <person name="Aylward J."/>
        </authorList>
    </citation>
    <scope>NUCLEOTIDE SEQUENCE [LARGE SCALE GENOMIC DNA]</scope>
    <source>
        <strain evidence="2">CMW44962</strain>
    </source>
</reference>
<feature type="domain" description="F-box" evidence="1">
    <location>
        <begin position="12"/>
        <end position="67"/>
    </location>
</feature>
<organism evidence="2 3">
    <name type="scientific">Teratosphaeria destructans</name>
    <dbReference type="NCBI Taxonomy" id="418781"/>
    <lineage>
        <taxon>Eukaryota</taxon>
        <taxon>Fungi</taxon>
        <taxon>Dikarya</taxon>
        <taxon>Ascomycota</taxon>
        <taxon>Pezizomycotina</taxon>
        <taxon>Dothideomycetes</taxon>
        <taxon>Dothideomycetidae</taxon>
        <taxon>Mycosphaerellales</taxon>
        <taxon>Teratosphaeriaceae</taxon>
        <taxon>Teratosphaeria</taxon>
    </lineage>
</organism>
<gene>
    <name evidence="2" type="ORF">Tdes44962_MAKER07771</name>
</gene>
<dbReference type="Proteomes" id="UP001138500">
    <property type="component" value="Unassembled WGS sequence"/>
</dbReference>
<keyword evidence="3" id="KW-1185">Reference proteome</keyword>
<sequence>MKLTLPEAILTPTSLLDLPPELLDRIYNYIDWDRTRDLIPNRLDVLSVSLTCKRLRDTIVPLLFRNVSFCLRWYNGSLLRPAILELRRERPDLARNIRCVHICIRQGRPISAYRDPSPPPFTVPDGPAKWIDMELEPSENEGHHAELYAEHRRRATKLAIALNEQATEVYGIPALDHESGQLEDAVRQMVERTSYSARAPPDLTTWGGNTSQEDLEMLSRQLRELRPPSNVLGPLLPLEAWLAGQGLACAALLTKPIKYEIDALASILACVPATVTELVCEASLQGHAHSRSNSFPMHVAAVALKLFPNRLEGLTLIHGPTIDSHRTGDWMPDPVTQTIVQLTSLKHLRLAWSSDPAGFAPTTRSHVADSDLSRWTSLDPSTIDVLELWNIQLNDHVVDGLRNLSKHFTSPKYLRFLNVLSTGHGQVARLPVAATNVPARLQTIQESAFLHLAIKLRRSLPDTHISLSGSLTCQNRWTNCANPVLSRSAVRWLEREAVPLGAVIDHQREERLFEDFESFLTLWRAEDSPEGRDAKVDGAMTRGQLVDAAFTSRWKNFTNVRRDKGEWSTM</sequence>
<evidence type="ECO:0000259" key="1">
    <source>
        <dbReference type="PROSITE" id="PS50181"/>
    </source>
</evidence>
<dbReference type="AlphaFoldDB" id="A0A9W7SYS2"/>